<accession>A0A2I4E0I0</accession>
<name>A0A2I4E0I0_JUGRE</name>
<dbReference type="KEGG" id="jre:108985170"/>
<dbReference type="InterPro" id="IPR024752">
    <property type="entry name" value="Myb/SANT-like_dom"/>
</dbReference>
<evidence type="ECO:0000313" key="2">
    <source>
        <dbReference type="Proteomes" id="UP000235220"/>
    </source>
</evidence>
<evidence type="ECO:0000256" key="1">
    <source>
        <dbReference type="SAM" id="MobiDB-lite"/>
    </source>
</evidence>
<feature type="compositionally biased region" description="Basic and acidic residues" evidence="1">
    <location>
        <begin position="220"/>
        <end position="235"/>
    </location>
</feature>
<protein>
    <submittedName>
        <fullName evidence="3">Uncharacterized protein LOC108985170</fullName>
    </submittedName>
</protein>
<reference evidence="3" key="1">
    <citation type="submission" date="2025-08" db="UniProtKB">
        <authorList>
            <consortium name="RefSeq"/>
        </authorList>
    </citation>
    <scope>IDENTIFICATION</scope>
    <source>
        <tissue evidence="3">Leaves</tissue>
    </source>
</reference>
<feature type="region of interest" description="Disordered" evidence="1">
    <location>
        <begin position="165"/>
        <end position="206"/>
    </location>
</feature>
<organism evidence="2 3">
    <name type="scientific">Juglans regia</name>
    <name type="common">English walnut</name>
    <dbReference type="NCBI Taxonomy" id="51240"/>
    <lineage>
        <taxon>Eukaryota</taxon>
        <taxon>Viridiplantae</taxon>
        <taxon>Streptophyta</taxon>
        <taxon>Embryophyta</taxon>
        <taxon>Tracheophyta</taxon>
        <taxon>Spermatophyta</taxon>
        <taxon>Magnoliopsida</taxon>
        <taxon>eudicotyledons</taxon>
        <taxon>Gunneridae</taxon>
        <taxon>Pentapetalae</taxon>
        <taxon>rosids</taxon>
        <taxon>fabids</taxon>
        <taxon>Fagales</taxon>
        <taxon>Juglandaceae</taxon>
        <taxon>Juglans</taxon>
    </lineage>
</organism>
<dbReference type="GeneID" id="108985170"/>
<evidence type="ECO:0000313" key="3">
    <source>
        <dbReference type="RefSeq" id="XP_018812906.2"/>
    </source>
</evidence>
<dbReference type="PANTHER" id="PTHR47584">
    <property type="match status" value="1"/>
</dbReference>
<proteinExistence type="predicted"/>
<gene>
    <name evidence="3" type="primary">LOC108985170</name>
</gene>
<dbReference type="Pfam" id="PF12776">
    <property type="entry name" value="Myb_DNA-bind_3"/>
    <property type="match status" value="1"/>
</dbReference>
<dbReference type="AlphaFoldDB" id="A0A2I4E0I0"/>
<keyword evidence="2" id="KW-1185">Reference proteome</keyword>
<dbReference type="RefSeq" id="XP_018812906.2">
    <property type="nucleotide sequence ID" value="XM_018957361.2"/>
</dbReference>
<feature type="region of interest" description="Disordered" evidence="1">
    <location>
        <begin position="220"/>
        <end position="246"/>
    </location>
</feature>
<dbReference type="Proteomes" id="UP000235220">
    <property type="component" value="Unplaced"/>
</dbReference>
<dbReference type="Gramene" id="Jr_Scaffold_157_00030_p1">
    <property type="protein sequence ID" value="cds.Jr_Scaffold_157_00030_p1"/>
    <property type="gene ID" value="Jr_Scaffold_157_00030"/>
</dbReference>
<sequence>MDNDTIETPRDRDLWSDGFEDVLVDLLYEDTLMGRLRGGRITTADNLRLAERLSAIGPKKFNCDQVKGKIGRLKRRQREFTDLMKQTGLGWDPERKAPVASEEHWANAIRVRSSWKHYKTHGCPKYELLCAIFGCSVATGTMGRASTDPAPDSDDERLLERDMQNSGQPVNDQEPLHSHIPFSASYASGSRRRQRGGLPFENDGLHQQMSETLDEIKRSHEARRKAAEEVMESSRSRKRSKGFGTSMESDGAFDLQMHCMRLLEEVQPTLPPDQFNKAFDRLLSTRVQRSFVSILDERRSQWAWSLI</sequence>
<dbReference type="PANTHER" id="PTHR47584:SF14">
    <property type="entry name" value="L10-INTERACTING MYB DOMAIN-CONTAINING PROTEIN-LIKE"/>
    <property type="match status" value="1"/>
</dbReference>
<dbReference type="InterPro" id="IPR045026">
    <property type="entry name" value="LIMYB"/>
</dbReference>
<dbReference type="OrthoDB" id="1730132at2759"/>